<accession>A0A0F9SRL3</accession>
<evidence type="ECO:0000259" key="2">
    <source>
        <dbReference type="Pfam" id="PF05433"/>
    </source>
</evidence>
<reference evidence="3" key="1">
    <citation type="journal article" date="2015" name="Nature">
        <title>Complex archaea that bridge the gap between prokaryotes and eukaryotes.</title>
        <authorList>
            <person name="Spang A."/>
            <person name="Saw J.H."/>
            <person name="Jorgensen S.L."/>
            <person name="Zaremba-Niedzwiedzka K."/>
            <person name="Martijn J."/>
            <person name="Lind A.E."/>
            <person name="van Eijk R."/>
            <person name="Schleper C."/>
            <person name="Guy L."/>
            <person name="Ettema T.J."/>
        </authorList>
    </citation>
    <scope>NUCLEOTIDE SEQUENCE</scope>
</reference>
<protein>
    <recommendedName>
        <fullName evidence="2">Glycine zipper 2TM domain-containing protein</fullName>
    </recommendedName>
</protein>
<dbReference type="InterPro" id="IPR008816">
    <property type="entry name" value="Gly_zipper_2TM_dom"/>
</dbReference>
<feature type="domain" description="Glycine zipper 2TM" evidence="2">
    <location>
        <begin position="29"/>
        <end position="68"/>
    </location>
</feature>
<organism evidence="3">
    <name type="scientific">marine sediment metagenome</name>
    <dbReference type="NCBI Taxonomy" id="412755"/>
    <lineage>
        <taxon>unclassified sequences</taxon>
        <taxon>metagenomes</taxon>
        <taxon>ecological metagenomes</taxon>
    </lineage>
</organism>
<proteinExistence type="predicted"/>
<dbReference type="EMBL" id="LAZR01000423">
    <property type="protein sequence ID" value="KKN69564.1"/>
    <property type="molecule type" value="Genomic_DNA"/>
</dbReference>
<keyword evidence="1" id="KW-0472">Membrane</keyword>
<dbReference type="PROSITE" id="PS51257">
    <property type="entry name" value="PROKAR_LIPOPROTEIN"/>
    <property type="match status" value="1"/>
</dbReference>
<keyword evidence="1" id="KW-0812">Transmembrane</keyword>
<sequence>MTIRLATITGLLVATMSVSACTTTQKTVGGAVVGGVGGAVLGDAIAGTGGAVVGGVAGAVAGGAVGRNLK</sequence>
<feature type="transmembrane region" description="Helical" evidence="1">
    <location>
        <begin position="44"/>
        <end position="65"/>
    </location>
</feature>
<keyword evidence="1" id="KW-1133">Transmembrane helix</keyword>
<dbReference type="GO" id="GO:0019867">
    <property type="term" value="C:outer membrane"/>
    <property type="evidence" value="ECO:0007669"/>
    <property type="project" value="InterPro"/>
</dbReference>
<dbReference type="Pfam" id="PF05433">
    <property type="entry name" value="Rick_17kDa_Anti"/>
    <property type="match status" value="1"/>
</dbReference>
<name>A0A0F9SRL3_9ZZZZ</name>
<evidence type="ECO:0000256" key="1">
    <source>
        <dbReference type="SAM" id="Phobius"/>
    </source>
</evidence>
<comment type="caution">
    <text evidence="3">The sequence shown here is derived from an EMBL/GenBank/DDBJ whole genome shotgun (WGS) entry which is preliminary data.</text>
</comment>
<gene>
    <name evidence="3" type="ORF">LCGC14_0439840</name>
</gene>
<evidence type="ECO:0000313" key="3">
    <source>
        <dbReference type="EMBL" id="KKN69564.1"/>
    </source>
</evidence>
<dbReference type="AlphaFoldDB" id="A0A0F9SRL3"/>